<dbReference type="CDD" id="cd19075">
    <property type="entry name" value="AKR_AKR7A1-5"/>
    <property type="match status" value="1"/>
</dbReference>
<feature type="domain" description="NADP-dependent oxidoreductase" evidence="4">
    <location>
        <begin position="347"/>
        <end position="651"/>
    </location>
</feature>
<dbReference type="RefSeq" id="XP_036542947.1">
    <property type="nucleotide sequence ID" value="XM_036679143.1"/>
</dbReference>
<dbReference type="OrthoDB" id="48988at2759"/>
<dbReference type="InterPro" id="IPR020904">
    <property type="entry name" value="Sc_DH/Rdtase_CS"/>
</dbReference>
<accession>A0A8H5QEH9</accession>
<name>A0A8H5QEH9_GIBSU</name>
<dbReference type="InterPro" id="IPR002347">
    <property type="entry name" value="SDR_fam"/>
</dbReference>
<dbReference type="GO" id="GO:0016491">
    <property type="term" value="F:oxidoreductase activity"/>
    <property type="evidence" value="ECO:0007669"/>
    <property type="project" value="UniProtKB-KW"/>
</dbReference>
<evidence type="ECO:0000259" key="4">
    <source>
        <dbReference type="Pfam" id="PF00248"/>
    </source>
</evidence>
<dbReference type="PROSITE" id="PS00061">
    <property type="entry name" value="ADH_SHORT"/>
    <property type="match status" value="1"/>
</dbReference>
<proteinExistence type="inferred from homology"/>
<keyword evidence="2" id="KW-0521">NADP</keyword>
<evidence type="ECO:0000256" key="3">
    <source>
        <dbReference type="ARBA" id="ARBA00023002"/>
    </source>
</evidence>
<comment type="caution">
    <text evidence="5">The sequence shown here is derived from an EMBL/GenBank/DDBJ whole genome shotgun (WGS) entry which is preliminary data.</text>
</comment>
<sequence length="662" mass="72581">MANPYPFQDKVIVVSGASRGTGLALSRYLLVRGAKVSMAATSEENLEKAIAGIEQDIPDAKERIIYFPTDVRNPDDVKAWIEGTVAKWGELDGAANVAAKMNKSIHPIEDLELEELKEVLDVNVIGTFNSIKYEMKNMKPGGSIVNCGSQQVKYASGNMGAYAASKNAIRGLSQSAAYEGGAKYPKNPIRVNLLCPGCIDTDMIRQPLHLPNGAGTWTMTEGDHLTSIIKRYSKPEEIAASIAFLLGDESRFMTKQEIYVDGGWMEANYETARLGEVSSDESKHQKLVLTLSVIGNSTSWQICNIQVLEQDIYFRAFFITSFTSYRSYSSSLPKQDTMTSIGKSPLKLILGAANVGDKEADPWARYDTPDEVKAFINVFAKRGYTQLDTAAVYSPQAPYSSEPRLGAVNAGDKFSIDTKADFMKGHTKENITHDIDNSLKHLKINQINVYYLHVPDRNNPIEPALEALNTAYKDGKIKTWGISNFRADEVQEVIDICDKRGFVKPSVYQGHYNALVRAGEKELFPVLRKNGMAFYAYSPAAGGLFSGSHKNPAPNGRFDPAHKSGSITNSLYIKPSVLGAVDKAIEVFAKHNIGGHAAALRWTAHHSILDKKYGDGLIIGASSPQQLESNVDTVEEGPLPEEVVAALNDVYEEAGDEVSYHM</sequence>
<dbReference type="Proteomes" id="UP000547976">
    <property type="component" value="Unassembled WGS sequence"/>
</dbReference>
<keyword evidence="3" id="KW-0560">Oxidoreductase</keyword>
<keyword evidence="6" id="KW-1185">Reference proteome</keyword>
<evidence type="ECO:0000313" key="5">
    <source>
        <dbReference type="EMBL" id="KAF5612396.1"/>
    </source>
</evidence>
<reference evidence="5 6" key="1">
    <citation type="submission" date="2020-05" db="EMBL/GenBank/DDBJ databases">
        <title>Identification and distribution of gene clusters putatively required for synthesis of sphingolipid metabolism inhibitors in phylogenetically diverse species of the filamentous fungus Fusarium.</title>
        <authorList>
            <person name="Kim H.-S."/>
            <person name="Busman M."/>
            <person name="Brown D.W."/>
            <person name="Divon H."/>
            <person name="Uhlig S."/>
            <person name="Proctor R.H."/>
        </authorList>
    </citation>
    <scope>NUCLEOTIDE SEQUENCE [LARGE SCALE GENOMIC DNA]</scope>
    <source>
        <strain evidence="5 6">NRRL 66333</strain>
    </source>
</reference>
<dbReference type="Gene3D" id="3.20.20.100">
    <property type="entry name" value="NADP-dependent oxidoreductase domain"/>
    <property type="match status" value="1"/>
</dbReference>
<comment type="similarity">
    <text evidence="1">Belongs to the short-chain dehydrogenases/reductases (SDR) family.</text>
</comment>
<dbReference type="SUPFAM" id="SSF51430">
    <property type="entry name" value="NAD(P)-linked oxidoreductase"/>
    <property type="match status" value="1"/>
</dbReference>
<evidence type="ECO:0000256" key="1">
    <source>
        <dbReference type="ARBA" id="ARBA00006484"/>
    </source>
</evidence>
<gene>
    <name evidence="5" type="ORF">FSUBG_1473</name>
</gene>
<protein>
    <submittedName>
        <fullName evidence="5">D-arabinitol 2-dehydrogenase</fullName>
    </submittedName>
</protein>
<dbReference type="Gene3D" id="3.40.50.720">
    <property type="entry name" value="NAD(P)-binding Rossmann-like Domain"/>
    <property type="match status" value="1"/>
</dbReference>
<evidence type="ECO:0000256" key="2">
    <source>
        <dbReference type="ARBA" id="ARBA00022857"/>
    </source>
</evidence>
<dbReference type="InterPro" id="IPR036812">
    <property type="entry name" value="NAD(P)_OxRdtase_dom_sf"/>
</dbReference>
<dbReference type="InterPro" id="IPR023210">
    <property type="entry name" value="NADP_OxRdtase_dom"/>
</dbReference>
<dbReference type="PANTHER" id="PTHR24321:SF8">
    <property type="entry name" value="ESTRADIOL 17-BETA-DEHYDROGENASE 8-RELATED"/>
    <property type="match status" value="1"/>
</dbReference>
<dbReference type="SUPFAM" id="SSF51735">
    <property type="entry name" value="NAD(P)-binding Rossmann-fold domains"/>
    <property type="match status" value="1"/>
</dbReference>
<dbReference type="Pfam" id="PF00248">
    <property type="entry name" value="Aldo_ket_red"/>
    <property type="match status" value="1"/>
</dbReference>
<dbReference type="PRINTS" id="PR00081">
    <property type="entry name" value="GDHRDH"/>
</dbReference>
<dbReference type="PANTHER" id="PTHR24321">
    <property type="entry name" value="DEHYDROGENASES, SHORT CHAIN"/>
    <property type="match status" value="1"/>
</dbReference>
<dbReference type="InterPro" id="IPR036291">
    <property type="entry name" value="NAD(P)-bd_dom_sf"/>
</dbReference>
<evidence type="ECO:0000313" key="6">
    <source>
        <dbReference type="Proteomes" id="UP000547976"/>
    </source>
</evidence>
<dbReference type="AlphaFoldDB" id="A0A8H5QEH9"/>
<dbReference type="FunFam" id="3.40.50.720:FF:000084">
    <property type="entry name" value="Short-chain dehydrogenase reductase"/>
    <property type="match status" value="1"/>
</dbReference>
<dbReference type="CDD" id="cd05233">
    <property type="entry name" value="SDR_c"/>
    <property type="match status" value="1"/>
</dbReference>
<dbReference type="GeneID" id="59313861"/>
<dbReference type="Pfam" id="PF13561">
    <property type="entry name" value="adh_short_C2"/>
    <property type="match status" value="1"/>
</dbReference>
<dbReference type="EMBL" id="JAAOAV010000008">
    <property type="protein sequence ID" value="KAF5612396.1"/>
    <property type="molecule type" value="Genomic_DNA"/>
</dbReference>
<organism evidence="5 6">
    <name type="scientific">Gibberella subglutinans</name>
    <name type="common">Fusarium subglutinans</name>
    <dbReference type="NCBI Taxonomy" id="42677"/>
    <lineage>
        <taxon>Eukaryota</taxon>
        <taxon>Fungi</taxon>
        <taxon>Dikarya</taxon>
        <taxon>Ascomycota</taxon>
        <taxon>Pezizomycotina</taxon>
        <taxon>Sordariomycetes</taxon>
        <taxon>Hypocreomycetidae</taxon>
        <taxon>Hypocreales</taxon>
        <taxon>Nectriaceae</taxon>
        <taxon>Fusarium</taxon>
        <taxon>Fusarium fujikuroi species complex</taxon>
    </lineage>
</organism>